<dbReference type="Gene3D" id="3.90.1150.10">
    <property type="entry name" value="Aspartate Aminotransferase, domain 1"/>
    <property type="match status" value="1"/>
</dbReference>
<comment type="cofactor">
    <cofactor evidence="1 6">
        <name>pyridoxal 5'-phosphate</name>
        <dbReference type="ChEBI" id="CHEBI:597326"/>
    </cofactor>
</comment>
<dbReference type="PRINTS" id="PR00753">
    <property type="entry name" value="ACCSYNTHASE"/>
</dbReference>
<dbReference type="Gene3D" id="3.40.640.10">
    <property type="entry name" value="Type I PLP-dependent aspartate aminotransferase-like (Major domain)"/>
    <property type="match status" value="1"/>
</dbReference>
<accession>A0AAW3ZU37</accession>
<evidence type="ECO:0000259" key="7">
    <source>
        <dbReference type="Pfam" id="PF00155"/>
    </source>
</evidence>
<dbReference type="GO" id="GO:0006520">
    <property type="term" value="P:amino acid metabolic process"/>
    <property type="evidence" value="ECO:0007669"/>
    <property type="project" value="InterPro"/>
</dbReference>
<evidence type="ECO:0000256" key="6">
    <source>
        <dbReference type="RuleBase" id="RU000481"/>
    </source>
</evidence>
<dbReference type="InterPro" id="IPR050596">
    <property type="entry name" value="AspAT/PAT-like"/>
</dbReference>
<evidence type="ECO:0000256" key="4">
    <source>
        <dbReference type="ARBA" id="ARBA00022679"/>
    </source>
</evidence>
<dbReference type="PANTHER" id="PTHR46383">
    <property type="entry name" value="ASPARTATE AMINOTRANSFERASE"/>
    <property type="match status" value="1"/>
</dbReference>
<dbReference type="EMBL" id="JACYTR010000056">
    <property type="protein sequence ID" value="MBD8527591.1"/>
    <property type="molecule type" value="Genomic_DNA"/>
</dbReference>
<dbReference type="PROSITE" id="PS00105">
    <property type="entry name" value="AA_TRANSFER_CLASS_1"/>
    <property type="match status" value="1"/>
</dbReference>
<comment type="caution">
    <text evidence="8">The sequence shown here is derived from an EMBL/GenBank/DDBJ whole genome shotgun (WGS) entry which is preliminary data.</text>
</comment>
<evidence type="ECO:0000313" key="9">
    <source>
        <dbReference type="Proteomes" id="UP000613768"/>
    </source>
</evidence>
<proteinExistence type="inferred from homology"/>
<dbReference type="InterPro" id="IPR004838">
    <property type="entry name" value="NHTrfase_class1_PyrdxlP-BS"/>
</dbReference>
<dbReference type="InterPro" id="IPR015424">
    <property type="entry name" value="PyrdxlP-dep_Trfase"/>
</dbReference>
<dbReference type="GO" id="GO:0030170">
    <property type="term" value="F:pyridoxal phosphate binding"/>
    <property type="evidence" value="ECO:0007669"/>
    <property type="project" value="InterPro"/>
</dbReference>
<evidence type="ECO:0000313" key="8">
    <source>
        <dbReference type="EMBL" id="MBD8527591.1"/>
    </source>
</evidence>
<evidence type="ECO:0000256" key="2">
    <source>
        <dbReference type="ARBA" id="ARBA00007441"/>
    </source>
</evidence>
<gene>
    <name evidence="8" type="ORF">IFO71_17745</name>
</gene>
<dbReference type="SUPFAM" id="SSF53383">
    <property type="entry name" value="PLP-dependent transferases"/>
    <property type="match status" value="1"/>
</dbReference>
<dbReference type="GO" id="GO:0008483">
    <property type="term" value="F:transaminase activity"/>
    <property type="evidence" value="ECO:0007669"/>
    <property type="project" value="UniProtKB-KW"/>
</dbReference>
<dbReference type="RefSeq" id="WP_192031008.1">
    <property type="nucleotide sequence ID" value="NZ_JACYTR010000056.1"/>
</dbReference>
<reference evidence="8 9" key="1">
    <citation type="submission" date="2020-09" db="EMBL/GenBank/DDBJ databases">
        <title>Pseudoxanthomonas sp. CAU 1598 isolated from sand of Yaerae Beach.</title>
        <authorList>
            <person name="Kim W."/>
        </authorList>
    </citation>
    <scope>NUCLEOTIDE SEQUENCE [LARGE SCALE GENOMIC DNA]</scope>
    <source>
        <strain evidence="8 9">CAU 1598</strain>
    </source>
</reference>
<evidence type="ECO:0000256" key="1">
    <source>
        <dbReference type="ARBA" id="ARBA00001933"/>
    </source>
</evidence>
<dbReference type="Pfam" id="PF00155">
    <property type="entry name" value="Aminotran_1_2"/>
    <property type="match status" value="1"/>
</dbReference>
<dbReference type="InterPro" id="IPR015422">
    <property type="entry name" value="PyrdxlP-dep_Trfase_small"/>
</dbReference>
<evidence type="ECO:0000256" key="3">
    <source>
        <dbReference type="ARBA" id="ARBA00022576"/>
    </source>
</evidence>
<keyword evidence="9" id="KW-1185">Reference proteome</keyword>
<dbReference type="AlphaFoldDB" id="A0AAW3ZU37"/>
<keyword evidence="5" id="KW-0663">Pyridoxal phosphate</keyword>
<keyword evidence="3 6" id="KW-0032">Aminotransferase</keyword>
<dbReference type="EC" id="2.6.1.-" evidence="6"/>
<feature type="domain" description="Aminotransferase class I/classII large" evidence="7">
    <location>
        <begin position="32"/>
        <end position="392"/>
    </location>
</feature>
<dbReference type="PANTHER" id="PTHR46383:SF1">
    <property type="entry name" value="ASPARTATE AMINOTRANSFERASE"/>
    <property type="match status" value="1"/>
</dbReference>
<evidence type="ECO:0000256" key="5">
    <source>
        <dbReference type="ARBA" id="ARBA00022898"/>
    </source>
</evidence>
<dbReference type="CDD" id="cd00609">
    <property type="entry name" value="AAT_like"/>
    <property type="match status" value="1"/>
</dbReference>
<keyword evidence="4 6" id="KW-0808">Transferase</keyword>
<organism evidence="8 9">
    <name type="scientific">Pseudomarimonas arenosa</name>
    <dbReference type="NCBI Taxonomy" id="2774145"/>
    <lineage>
        <taxon>Bacteria</taxon>
        <taxon>Pseudomonadati</taxon>
        <taxon>Pseudomonadota</taxon>
        <taxon>Gammaproteobacteria</taxon>
        <taxon>Lysobacterales</taxon>
        <taxon>Lysobacteraceae</taxon>
        <taxon>Pseudomarimonas</taxon>
    </lineage>
</organism>
<name>A0AAW3ZU37_9GAMM</name>
<dbReference type="InterPro" id="IPR004839">
    <property type="entry name" value="Aminotransferase_I/II_large"/>
</dbReference>
<dbReference type="Proteomes" id="UP000613768">
    <property type="component" value="Unassembled WGS sequence"/>
</dbReference>
<comment type="similarity">
    <text evidence="2 6">Belongs to the class-I pyridoxal-phosphate-dependent aminotransferase family.</text>
</comment>
<sequence length="400" mass="43053">MPLLARRMGRAKPSAIMAVAEKAKALKAAGRDIISFSIGVPNFLPGEHVYAAAREALQHDSGQYGSNRGTDALLDAFLAHIKSLGLEGYGRLNCATGIGAKHILYNLAEALLDEGDTIAFPAPYWTTYVDIAEIVNAKYVVLPCTAAQDYKLTPAQLDAALAEHRPKVFLFNNPSNPTGMVYSKDEIGALAKVLVKYPDTWIITDDIYNRMVFDDLGYHNFLHADSSLRDRLIFVDSLSKTYGMPGWRVGFMAGPESVAKALTTLNSNHITNVPEVAVAAAIAALTGPQDVPAAKTREFQAKRDQVLAAMAAIPGVVCPRPQGAFYVFPDCSVAIGKSHNGQRIENDVDLCNALLEAKGVACVPGSAFGSPGAIRISYTCPTAQLPEGLRRIQEFFAELN</sequence>
<dbReference type="InterPro" id="IPR015421">
    <property type="entry name" value="PyrdxlP-dep_Trfase_major"/>
</dbReference>
<protein>
    <recommendedName>
        <fullName evidence="6">Aminotransferase</fullName>
        <ecNumber evidence="6">2.6.1.-</ecNumber>
    </recommendedName>
</protein>